<dbReference type="Gene3D" id="3.40.50.1820">
    <property type="entry name" value="alpha/beta hydrolase"/>
    <property type="match status" value="2"/>
</dbReference>
<accession>A0A1B0DFL8</accession>
<dbReference type="Pfam" id="PF00135">
    <property type="entry name" value="COesterase"/>
    <property type="match status" value="2"/>
</dbReference>
<evidence type="ECO:0000256" key="4">
    <source>
        <dbReference type="ARBA" id="ARBA00023157"/>
    </source>
</evidence>
<evidence type="ECO:0000259" key="7">
    <source>
        <dbReference type="Pfam" id="PF00135"/>
    </source>
</evidence>
<reference evidence="8" key="1">
    <citation type="submission" date="2022-08" db="UniProtKB">
        <authorList>
            <consortium name="EnsemblMetazoa"/>
        </authorList>
    </citation>
    <scope>IDENTIFICATION</scope>
    <source>
        <strain evidence="8">Israel</strain>
    </source>
</reference>
<dbReference type="InterPro" id="IPR002018">
    <property type="entry name" value="CarbesteraseB"/>
</dbReference>
<protein>
    <recommendedName>
        <fullName evidence="6">Carboxylic ester hydrolase</fullName>
        <ecNumber evidence="6">3.1.1.-</ecNumber>
    </recommendedName>
</protein>
<keyword evidence="9" id="KW-1185">Reference proteome</keyword>
<proteinExistence type="inferred from homology"/>
<comment type="similarity">
    <text evidence="1 6">Belongs to the type-B carboxylesterase/lipase family.</text>
</comment>
<dbReference type="InterPro" id="IPR019826">
    <property type="entry name" value="Carboxylesterase_B_AS"/>
</dbReference>
<keyword evidence="4" id="KW-1015">Disulfide bond</keyword>
<dbReference type="EC" id="3.1.1.-" evidence="6"/>
<organism evidence="8 9">
    <name type="scientific">Phlebotomus papatasi</name>
    <name type="common">Sandfly</name>
    <dbReference type="NCBI Taxonomy" id="29031"/>
    <lineage>
        <taxon>Eukaryota</taxon>
        <taxon>Metazoa</taxon>
        <taxon>Ecdysozoa</taxon>
        <taxon>Arthropoda</taxon>
        <taxon>Hexapoda</taxon>
        <taxon>Insecta</taxon>
        <taxon>Pterygota</taxon>
        <taxon>Neoptera</taxon>
        <taxon>Endopterygota</taxon>
        <taxon>Diptera</taxon>
        <taxon>Nematocera</taxon>
        <taxon>Psychodoidea</taxon>
        <taxon>Psychodidae</taxon>
        <taxon>Phlebotomus</taxon>
        <taxon>Phlebotomus</taxon>
    </lineage>
</organism>
<evidence type="ECO:0000256" key="3">
    <source>
        <dbReference type="ARBA" id="ARBA00022801"/>
    </source>
</evidence>
<keyword evidence="5" id="KW-0325">Glycoprotein</keyword>
<evidence type="ECO:0000256" key="6">
    <source>
        <dbReference type="RuleBase" id="RU361235"/>
    </source>
</evidence>
<dbReference type="PROSITE" id="PS00941">
    <property type="entry name" value="CARBOXYLESTERASE_B_2"/>
    <property type="match status" value="1"/>
</dbReference>
<dbReference type="InterPro" id="IPR029058">
    <property type="entry name" value="AB_hydrolase_fold"/>
</dbReference>
<sequence>MRLNQILFIGTTFLILIPIFGYAYSPPLVCLQDNQCVSGVTMNATKTRKFDAFFGIPFAKPPVGDLRFADPQPPEKWNGTISCDSEKPMCLQKNVLVPNPTVTGNEDCLYLNVYRPRTARGLIFQKKLPVMIFIHYGGLFSGAITPLLLGPEYFMETGTVILVMMQYRLGSLGFLSTGDSECPGNFGFKDQTMAMKWVKNHIENFGGNPNSVTIFGQSAGAVPNAENLNSSKIVEELRKVNAKSLVESSDKMKFWSVDPIVLFRTVIEPAGPSAFISENPIDTVRTGNYKHVPWMMGLVPNEGTVRATAILTNDTDLKELNNRFDELMPELMQINVTREELADYWPKVKDFYFNGQSYVNDTNWQRFVDIYSHRAFYHPFYKTVQAYISYADIEQNPIYLYKFAYKGNYSYSMLFTGTTKDYGVGHCDDLIYLFNSPVIFPKGLSEDSLDEKMKNILVRTYVTFAMSGRPKEWTAVPACQKIHSIQFVLINNFPIHLMEKFK</sequence>
<dbReference type="PANTHER" id="PTHR11559">
    <property type="entry name" value="CARBOXYLESTERASE"/>
    <property type="match status" value="1"/>
</dbReference>
<dbReference type="SUPFAM" id="SSF53474">
    <property type="entry name" value="alpha/beta-Hydrolases"/>
    <property type="match status" value="1"/>
</dbReference>
<keyword evidence="2" id="KW-0719">Serine esterase</keyword>
<dbReference type="EMBL" id="AJVK01058824">
    <property type="status" value="NOT_ANNOTATED_CDS"/>
    <property type="molecule type" value="Genomic_DNA"/>
</dbReference>
<dbReference type="InterPro" id="IPR050309">
    <property type="entry name" value="Type-B_Carboxylest/Lipase"/>
</dbReference>
<dbReference type="InterPro" id="IPR019819">
    <property type="entry name" value="Carboxylesterase_B_CS"/>
</dbReference>
<evidence type="ECO:0000313" key="9">
    <source>
        <dbReference type="Proteomes" id="UP000092462"/>
    </source>
</evidence>
<feature type="domain" description="Carboxylesterase type B" evidence="7">
    <location>
        <begin position="229"/>
        <end position="476"/>
    </location>
</feature>
<feature type="domain" description="Carboxylesterase type B" evidence="7">
    <location>
        <begin position="37"/>
        <end position="222"/>
    </location>
</feature>
<keyword evidence="3 6" id="KW-0378">Hydrolase</keyword>
<evidence type="ECO:0000313" key="8">
    <source>
        <dbReference type="EnsemblMetazoa" id="PPAI006829-PA"/>
    </source>
</evidence>
<dbReference type="AlphaFoldDB" id="A0A1B0DFL8"/>
<dbReference type="PROSITE" id="PS00122">
    <property type="entry name" value="CARBOXYLESTERASE_B_1"/>
    <property type="match status" value="1"/>
</dbReference>
<evidence type="ECO:0000256" key="1">
    <source>
        <dbReference type="ARBA" id="ARBA00005964"/>
    </source>
</evidence>
<evidence type="ECO:0000256" key="5">
    <source>
        <dbReference type="ARBA" id="ARBA00023180"/>
    </source>
</evidence>
<dbReference type="VEuPathDB" id="VectorBase:PPAPM1_010992"/>
<dbReference type="GO" id="GO:0052689">
    <property type="term" value="F:carboxylic ester hydrolase activity"/>
    <property type="evidence" value="ECO:0007669"/>
    <property type="project" value="UniProtKB-KW"/>
</dbReference>
<dbReference type="VEuPathDB" id="VectorBase:PPAI006829"/>
<dbReference type="Proteomes" id="UP000092462">
    <property type="component" value="Unassembled WGS sequence"/>
</dbReference>
<evidence type="ECO:0000256" key="2">
    <source>
        <dbReference type="ARBA" id="ARBA00022487"/>
    </source>
</evidence>
<dbReference type="EnsemblMetazoa" id="PPAI006829-RA">
    <property type="protein sequence ID" value="PPAI006829-PA"/>
    <property type="gene ID" value="PPAI006829"/>
</dbReference>
<name>A0A1B0DFL8_PHLPP</name>